<dbReference type="FunFam" id="3.30.360.10:FF:000006">
    <property type="entry name" value="Bifunctional aspartokinase/homoserine dehydrogenase"/>
    <property type="match status" value="1"/>
</dbReference>
<reference evidence="17" key="1">
    <citation type="submission" date="2017-06" db="EMBL/GenBank/DDBJ databases">
        <title>Genome sequencing of pathogenic and non-pathogenic strains within Bisgaard taxon 40.</title>
        <authorList>
            <person name="Ladner J.T."/>
            <person name="Lovett S.P."/>
            <person name="Koroleva G."/>
            <person name="Lorch J.M."/>
        </authorList>
    </citation>
    <scope>NUCLEOTIDE SEQUENCE</scope>
    <source>
        <strain evidence="17">27576-1-I1</strain>
    </source>
</reference>
<dbReference type="InterPro" id="IPR011147">
    <property type="entry name" value="Bifunc_Aspkin/hSer_DH"/>
</dbReference>
<keyword evidence="9 13" id="KW-0560">Oxidoreductase</keyword>
<dbReference type="GO" id="GO:0009088">
    <property type="term" value="P:threonine biosynthetic process"/>
    <property type="evidence" value="ECO:0007669"/>
    <property type="project" value="UniProtKB-UniRule"/>
</dbReference>
<feature type="domain" description="Aspartate/homoserine dehydrogenase NAD-binding" evidence="16">
    <location>
        <begin position="464"/>
        <end position="603"/>
    </location>
</feature>
<evidence type="ECO:0000313" key="17">
    <source>
        <dbReference type="EMBL" id="QDJ14880.1"/>
    </source>
</evidence>
<dbReference type="SUPFAM" id="SSF53633">
    <property type="entry name" value="Carbamate kinase-like"/>
    <property type="match status" value="1"/>
</dbReference>
<keyword evidence="13" id="KW-0067">ATP-binding</keyword>
<dbReference type="InterPro" id="IPR018042">
    <property type="entry name" value="Aspartate_kinase_CS"/>
</dbReference>
<feature type="domain" description="Homoserine dehydrogenase catalytic" evidence="15">
    <location>
        <begin position="611"/>
        <end position="806"/>
    </location>
</feature>
<keyword evidence="6 13" id="KW-0028">Amino-acid biosynthesis</keyword>
<dbReference type="InterPro" id="IPR001342">
    <property type="entry name" value="HDH_cat"/>
</dbReference>
<dbReference type="PIRSF" id="PIRSF000727">
    <property type="entry name" value="ThrA"/>
    <property type="match status" value="1"/>
</dbReference>
<dbReference type="GO" id="GO:0005524">
    <property type="term" value="F:ATP binding"/>
    <property type="evidence" value="ECO:0007669"/>
    <property type="project" value="UniProtKB-UniRule"/>
</dbReference>
<dbReference type="PANTHER" id="PTHR43070:SF5">
    <property type="entry name" value="HOMOSERINE DEHYDROGENASE"/>
    <property type="match status" value="1"/>
</dbReference>
<evidence type="ECO:0000256" key="12">
    <source>
        <dbReference type="ARBA" id="ARBA00049031"/>
    </source>
</evidence>
<dbReference type="InterPro" id="IPR001048">
    <property type="entry name" value="Asp/Glu/Uridylate_kinase"/>
</dbReference>
<organism evidence="17 18">
    <name type="scientific">Mergibacter septicus</name>
    <dbReference type="NCBI Taxonomy" id="221402"/>
    <lineage>
        <taxon>Bacteria</taxon>
        <taxon>Pseudomonadati</taxon>
        <taxon>Pseudomonadota</taxon>
        <taxon>Gammaproteobacteria</taxon>
        <taxon>Pasteurellales</taxon>
        <taxon>Pasteurellaceae</taxon>
        <taxon>Mergibacter</taxon>
    </lineage>
</organism>
<dbReference type="NCBIfam" id="NF007003">
    <property type="entry name" value="PRK09466.1"/>
    <property type="match status" value="1"/>
</dbReference>
<keyword evidence="7" id="KW-0791">Threonine biosynthesis</keyword>
<comment type="pathway">
    <text evidence="4 13">Amino-acid biosynthesis; L-methionine biosynthesis via de novo pathway; L-homoserine from L-aspartate: step 3/3.</text>
</comment>
<dbReference type="Proteomes" id="UP000955338">
    <property type="component" value="Chromosome"/>
</dbReference>
<evidence type="ECO:0000256" key="6">
    <source>
        <dbReference type="ARBA" id="ARBA00022605"/>
    </source>
</evidence>
<dbReference type="PANTHER" id="PTHR43070">
    <property type="match status" value="1"/>
</dbReference>
<comment type="similarity">
    <text evidence="13">In the N-terminal section; belongs to the aspartokinase family.</text>
</comment>
<evidence type="ECO:0000256" key="13">
    <source>
        <dbReference type="PIRNR" id="PIRNR000727"/>
    </source>
</evidence>
<comment type="pathway">
    <text evidence="3 13">Amino-acid biosynthesis; L-threonine biosynthesis; L-threonine from L-aspartate: step 3/5.</text>
</comment>
<dbReference type="InterPro" id="IPR005106">
    <property type="entry name" value="Asp/hSer_DH_NAD-bd"/>
</dbReference>
<dbReference type="UniPathway" id="UPA00050">
    <property type="reaction ID" value="UER00063"/>
</dbReference>
<dbReference type="Pfam" id="PF00696">
    <property type="entry name" value="AA_kinase"/>
    <property type="match status" value="1"/>
</dbReference>
<evidence type="ECO:0000256" key="10">
    <source>
        <dbReference type="ARBA" id="ARBA00023167"/>
    </source>
</evidence>
<evidence type="ECO:0000256" key="9">
    <source>
        <dbReference type="ARBA" id="ARBA00023002"/>
    </source>
</evidence>
<evidence type="ECO:0000256" key="1">
    <source>
        <dbReference type="ARBA" id="ARBA00001920"/>
    </source>
</evidence>
<comment type="catalytic activity">
    <reaction evidence="11">
        <text>L-homoserine + NADP(+) = L-aspartate 4-semialdehyde + NADPH + H(+)</text>
        <dbReference type="Rhea" id="RHEA:15761"/>
        <dbReference type="ChEBI" id="CHEBI:15378"/>
        <dbReference type="ChEBI" id="CHEBI:57476"/>
        <dbReference type="ChEBI" id="CHEBI:57783"/>
        <dbReference type="ChEBI" id="CHEBI:58349"/>
        <dbReference type="ChEBI" id="CHEBI:537519"/>
        <dbReference type="EC" id="1.1.1.3"/>
    </reaction>
    <physiologicalReaction direction="right-to-left" evidence="11">
        <dbReference type="Rhea" id="RHEA:15763"/>
    </physiologicalReaction>
</comment>
<comment type="pathway">
    <text evidence="5 13">Amino-acid biosynthesis; L-threonine biosynthesis; L-threonine from L-aspartate: step 1/5.</text>
</comment>
<dbReference type="PROSITE" id="PS01042">
    <property type="entry name" value="HOMOSER_DHGENASE"/>
    <property type="match status" value="1"/>
</dbReference>
<dbReference type="InterPro" id="IPR049638">
    <property type="entry name" value="AK-HD"/>
</dbReference>
<keyword evidence="13 17" id="KW-0808">Transferase</keyword>
<sequence>MNEPRSYLEQRKQVHKFGGSSLASAELIKAMANNIHHYGDDNDLIIVSAMGKTTNHLIEWVENAIKNPLIAHRILQTLKNYYLSISKQLLADPEPINREFLDDLLRLSALLDQPFSDQIYAEVVGHGEIWSARLIAAYLTQLEMPAIFIDARHFMFAEHTILPQVNESISRAKLQQILATYPNQRLVITGFISRNQHGETVLLGRNGSDYSATQIAALAGINKVTLWSDVAGVYSADPHEVKSAELLTFLRLDEVNELARLATPILHTRTLEPVKHHQLTLELRSSLKPEKGITRIEHALSTYPRGKIITYHNKIGIIELVIPKNQQIDSWLKRLQLWLEEKQLDPLVQHLDQQNRTLQLAYTNEYIDQIFVFFKHLPLITDSISIRYDLALLGLVGAGVCQNSLQMLRFSQWLKTQPVELIWQSPQNISIVALLRQPVNKELLRSVHDDLFRAHKKIGIVVLGKGEVAKTWLNLFQTEQEKIAARSHFDFSLVGIVSSQKAWLDYQGLLPQLTETELDNIFDQHAQTLQPTELLQWLKQHPFDELVILDITNSDLVAKHYIDYAKHGFHVISANKRAAAFELEQYHQIENAFYQSGSHWLYNATVGGGLPINTIVQDLVESGDTILSIEGTFSSTLAWLFYQYDGTTPFSQLVESAWQQGMTESDPRDDLSGLDALRKLLIVARSAGYNLDKKDVKIHSLVPNGTETLPLCDFFEQLHQLDQKIFERYQDAQDDHLMLRYVARFQYNGQSSISLDLLSPEDPISQTLPGENLFLIKSLWYRDNPLVIHGPSSGVKLTAGAIQADLNRLVKLL</sequence>
<dbReference type="Gene3D" id="3.40.1160.10">
    <property type="entry name" value="Acetylglutamate kinase-like"/>
    <property type="match status" value="1"/>
</dbReference>
<keyword evidence="13" id="KW-0547">Nucleotide-binding</keyword>
<dbReference type="GO" id="GO:0009090">
    <property type="term" value="P:homoserine biosynthetic process"/>
    <property type="evidence" value="ECO:0007669"/>
    <property type="project" value="UniProtKB-ARBA"/>
</dbReference>
<dbReference type="RefSeq" id="WP_261920598.1">
    <property type="nucleotide sequence ID" value="NZ_CP022011.1"/>
</dbReference>
<comment type="catalytic activity">
    <reaction evidence="12">
        <text>L-homoserine + NAD(+) = L-aspartate 4-semialdehyde + NADH + H(+)</text>
        <dbReference type="Rhea" id="RHEA:15757"/>
        <dbReference type="ChEBI" id="CHEBI:15378"/>
        <dbReference type="ChEBI" id="CHEBI:57476"/>
        <dbReference type="ChEBI" id="CHEBI:57540"/>
        <dbReference type="ChEBI" id="CHEBI:57945"/>
        <dbReference type="ChEBI" id="CHEBI:537519"/>
        <dbReference type="EC" id="1.1.1.3"/>
    </reaction>
    <physiologicalReaction direction="right-to-left" evidence="12">
        <dbReference type="Rhea" id="RHEA:15759"/>
    </physiologicalReaction>
</comment>
<protein>
    <recommendedName>
        <fullName evidence="13">Bifunctional aspartokinase/homoserine dehydrogenase</fullName>
    </recommendedName>
    <domain>
        <recommendedName>
            <fullName evidence="13">Aspartokinase</fullName>
            <ecNumber evidence="13">2.7.2.4</ecNumber>
        </recommendedName>
    </domain>
    <domain>
        <recommendedName>
            <fullName evidence="13">Homoserine dehydrogenase</fullName>
            <ecNumber evidence="13">1.1.1.3</ecNumber>
        </recommendedName>
    </domain>
</protein>
<comment type="pathway">
    <text evidence="13">Amino-acid biosynthesis; L-lysine biosynthesis via DAP pathway; (S)-tetrahydrodipicolinate from L-aspartate: step 1/4.</text>
</comment>
<evidence type="ECO:0000259" key="14">
    <source>
        <dbReference type="Pfam" id="PF00696"/>
    </source>
</evidence>
<dbReference type="Gene3D" id="3.40.50.720">
    <property type="entry name" value="NAD(P)-binding Rossmann-like Domain"/>
    <property type="match status" value="1"/>
</dbReference>
<dbReference type="GO" id="GO:0009089">
    <property type="term" value="P:lysine biosynthetic process via diaminopimelate"/>
    <property type="evidence" value="ECO:0007669"/>
    <property type="project" value="UniProtKB-UniRule"/>
</dbReference>
<comment type="subunit">
    <text evidence="13">Homotetramer.</text>
</comment>
<dbReference type="UniPathway" id="UPA00034">
    <property type="reaction ID" value="UER00015"/>
</dbReference>
<feature type="domain" description="Aspartate/glutamate/uridylate kinase" evidence="14">
    <location>
        <begin position="12"/>
        <end position="280"/>
    </location>
</feature>
<dbReference type="GO" id="GO:0050661">
    <property type="term" value="F:NADP binding"/>
    <property type="evidence" value="ECO:0007669"/>
    <property type="project" value="UniProtKB-UniRule"/>
</dbReference>
<gene>
    <name evidence="17" type="primary">metL</name>
    <name evidence="17" type="synonym">metM</name>
    <name evidence="17" type="ORF">CEP48_05305</name>
</gene>
<dbReference type="GO" id="GO:0009086">
    <property type="term" value="P:methionine biosynthetic process"/>
    <property type="evidence" value="ECO:0007669"/>
    <property type="project" value="UniProtKB-KW"/>
</dbReference>
<name>A0A8E3MGN2_9PAST</name>
<evidence type="ECO:0000256" key="11">
    <source>
        <dbReference type="ARBA" id="ARBA00048841"/>
    </source>
</evidence>
<evidence type="ECO:0000256" key="8">
    <source>
        <dbReference type="ARBA" id="ARBA00022857"/>
    </source>
</evidence>
<evidence type="ECO:0000256" key="4">
    <source>
        <dbReference type="ARBA" id="ARBA00005062"/>
    </source>
</evidence>
<keyword evidence="10" id="KW-0486">Methionine biosynthesis</keyword>
<evidence type="ECO:0000313" key="18">
    <source>
        <dbReference type="Proteomes" id="UP000955338"/>
    </source>
</evidence>
<evidence type="ECO:0000256" key="5">
    <source>
        <dbReference type="ARBA" id="ARBA00005139"/>
    </source>
</evidence>
<dbReference type="Pfam" id="PF03447">
    <property type="entry name" value="NAD_binding_3"/>
    <property type="match status" value="1"/>
</dbReference>
<dbReference type="SUPFAM" id="SSF55347">
    <property type="entry name" value="Glyceraldehyde-3-phosphate dehydrogenase-like, C-terminal domain"/>
    <property type="match status" value="1"/>
</dbReference>
<comment type="similarity">
    <text evidence="13">In the C-terminal section; belongs to the homoserine dehydrogenase family.</text>
</comment>
<dbReference type="EC" id="1.1.1.3" evidence="13"/>
<dbReference type="EC" id="2.7.2.4" evidence="13"/>
<dbReference type="Gene3D" id="3.30.360.10">
    <property type="entry name" value="Dihydrodipicolinate Reductase, domain 2"/>
    <property type="match status" value="1"/>
</dbReference>
<proteinExistence type="inferred from homology"/>
<dbReference type="InterPro" id="IPR019811">
    <property type="entry name" value="HDH_CS"/>
</dbReference>
<dbReference type="InterPro" id="IPR036393">
    <property type="entry name" value="AceGlu_kinase-like_sf"/>
</dbReference>
<comment type="cofactor">
    <cofactor evidence="1">
        <name>a metal cation</name>
        <dbReference type="ChEBI" id="CHEBI:25213"/>
    </cofactor>
</comment>
<dbReference type="GO" id="GO:0004072">
    <property type="term" value="F:aspartate kinase activity"/>
    <property type="evidence" value="ECO:0007669"/>
    <property type="project" value="UniProtKB-UniRule"/>
</dbReference>
<dbReference type="SUPFAM" id="SSF51735">
    <property type="entry name" value="NAD(P)-binding Rossmann-fold domains"/>
    <property type="match status" value="1"/>
</dbReference>
<comment type="pathway">
    <text evidence="2 13">Amino-acid biosynthesis; L-methionine biosynthesis via de novo pathway; L-homoserine from L-aspartate: step 1/3.</text>
</comment>
<dbReference type="InterPro" id="IPR036291">
    <property type="entry name" value="NAD(P)-bd_dom_sf"/>
</dbReference>
<evidence type="ECO:0000259" key="16">
    <source>
        <dbReference type="Pfam" id="PF03447"/>
    </source>
</evidence>
<evidence type="ECO:0000256" key="7">
    <source>
        <dbReference type="ARBA" id="ARBA00022697"/>
    </source>
</evidence>
<dbReference type="EMBL" id="CP022011">
    <property type="protein sequence ID" value="QDJ14880.1"/>
    <property type="molecule type" value="Genomic_DNA"/>
</dbReference>
<accession>A0A8E3MGN2</accession>
<keyword evidence="13 17" id="KW-0418">Kinase</keyword>
<evidence type="ECO:0000256" key="2">
    <source>
        <dbReference type="ARBA" id="ARBA00004986"/>
    </source>
</evidence>
<dbReference type="UniPathway" id="UPA00051">
    <property type="reaction ID" value="UER00462"/>
</dbReference>
<dbReference type="Pfam" id="PF00742">
    <property type="entry name" value="Homoserine_dh"/>
    <property type="match status" value="1"/>
</dbReference>
<dbReference type="AlphaFoldDB" id="A0A8E3MGN2"/>
<evidence type="ECO:0000256" key="3">
    <source>
        <dbReference type="ARBA" id="ARBA00005056"/>
    </source>
</evidence>
<comment type="catalytic activity">
    <reaction evidence="13">
        <text>L-aspartate + ATP = 4-phospho-L-aspartate + ADP</text>
        <dbReference type="Rhea" id="RHEA:23776"/>
        <dbReference type="ChEBI" id="CHEBI:29991"/>
        <dbReference type="ChEBI" id="CHEBI:30616"/>
        <dbReference type="ChEBI" id="CHEBI:57535"/>
        <dbReference type="ChEBI" id="CHEBI:456216"/>
        <dbReference type="EC" id="2.7.2.4"/>
    </reaction>
</comment>
<evidence type="ECO:0000259" key="15">
    <source>
        <dbReference type="Pfam" id="PF00742"/>
    </source>
</evidence>
<keyword evidence="18" id="KW-1185">Reference proteome</keyword>
<dbReference type="PROSITE" id="PS00324">
    <property type="entry name" value="ASPARTOKINASE"/>
    <property type="match status" value="1"/>
</dbReference>
<dbReference type="GO" id="GO:0004412">
    <property type="term" value="F:homoserine dehydrogenase activity"/>
    <property type="evidence" value="ECO:0007669"/>
    <property type="project" value="UniProtKB-UniRule"/>
</dbReference>
<keyword evidence="8 13" id="KW-0521">NADP</keyword>